<comment type="caution">
    <text evidence="4">The sequence shown here is derived from an EMBL/GenBank/DDBJ whole genome shotgun (WGS) entry which is preliminary data.</text>
</comment>
<proteinExistence type="predicted"/>
<reference evidence="4 5" key="1">
    <citation type="submission" date="2017-03" db="EMBL/GenBank/DDBJ databases">
        <title>Genome Survey of Euroglyphus maynei.</title>
        <authorList>
            <person name="Arlian L.G."/>
            <person name="Morgan M.S."/>
            <person name="Rider S.D."/>
        </authorList>
    </citation>
    <scope>NUCLEOTIDE SEQUENCE [LARGE SCALE GENOMIC DNA]</scope>
    <source>
        <strain evidence="4">Arlian Lab</strain>
        <tissue evidence="4">Whole body</tissue>
    </source>
</reference>
<dbReference type="PROSITE" id="PS50835">
    <property type="entry name" value="IG_LIKE"/>
    <property type="match status" value="1"/>
</dbReference>
<dbReference type="InterPro" id="IPR036179">
    <property type="entry name" value="Ig-like_dom_sf"/>
</dbReference>
<evidence type="ECO:0000256" key="1">
    <source>
        <dbReference type="SAM" id="MobiDB-lite"/>
    </source>
</evidence>
<keyword evidence="2" id="KW-1133">Transmembrane helix</keyword>
<dbReference type="Pfam" id="PF00047">
    <property type="entry name" value="ig"/>
    <property type="match status" value="1"/>
</dbReference>
<dbReference type="Proteomes" id="UP000194236">
    <property type="component" value="Unassembled WGS sequence"/>
</dbReference>
<dbReference type="SMART" id="SM00409">
    <property type="entry name" value="IG"/>
    <property type="match status" value="1"/>
</dbReference>
<dbReference type="InterPro" id="IPR003599">
    <property type="entry name" value="Ig_sub"/>
</dbReference>
<dbReference type="AlphaFoldDB" id="A0A1Y3BBA6"/>
<feature type="region of interest" description="Disordered" evidence="1">
    <location>
        <begin position="208"/>
        <end position="231"/>
    </location>
</feature>
<feature type="non-terminal residue" evidence="4">
    <location>
        <position position="1"/>
    </location>
</feature>
<dbReference type="InterPro" id="IPR013151">
    <property type="entry name" value="Immunoglobulin_dom"/>
</dbReference>
<keyword evidence="5" id="KW-1185">Reference proteome</keyword>
<feature type="non-terminal residue" evidence="4">
    <location>
        <position position="250"/>
    </location>
</feature>
<evidence type="ECO:0000259" key="3">
    <source>
        <dbReference type="PROSITE" id="PS50835"/>
    </source>
</evidence>
<dbReference type="Gene3D" id="2.60.40.10">
    <property type="entry name" value="Immunoglobulins"/>
    <property type="match status" value="1"/>
</dbReference>
<protein>
    <recommendedName>
        <fullName evidence="3">Ig-like domain-containing protein</fullName>
    </recommendedName>
</protein>
<feature type="domain" description="Ig-like" evidence="3">
    <location>
        <begin position="15"/>
        <end position="157"/>
    </location>
</feature>
<gene>
    <name evidence="4" type="ORF">BLA29_008490</name>
</gene>
<dbReference type="SUPFAM" id="SSF48726">
    <property type="entry name" value="Immunoglobulin"/>
    <property type="match status" value="1"/>
</dbReference>
<dbReference type="OrthoDB" id="6515067at2759"/>
<organism evidence="4 5">
    <name type="scientific">Euroglyphus maynei</name>
    <name type="common">Mayne's house dust mite</name>
    <dbReference type="NCBI Taxonomy" id="6958"/>
    <lineage>
        <taxon>Eukaryota</taxon>
        <taxon>Metazoa</taxon>
        <taxon>Ecdysozoa</taxon>
        <taxon>Arthropoda</taxon>
        <taxon>Chelicerata</taxon>
        <taxon>Arachnida</taxon>
        <taxon>Acari</taxon>
        <taxon>Acariformes</taxon>
        <taxon>Sarcoptiformes</taxon>
        <taxon>Astigmata</taxon>
        <taxon>Psoroptidia</taxon>
        <taxon>Analgoidea</taxon>
        <taxon>Pyroglyphidae</taxon>
        <taxon>Pyroglyphinae</taxon>
        <taxon>Euroglyphus</taxon>
    </lineage>
</organism>
<accession>A0A1Y3BBA6</accession>
<evidence type="ECO:0000256" key="2">
    <source>
        <dbReference type="SAM" id="Phobius"/>
    </source>
</evidence>
<feature type="compositionally biased region" description="Low complexity" evidence="1">
    <location>
        <begin position="208"/>
        <end position="218"/>
    </location>
</feature>
<dbReference type="InterPro" id="IPR013783">
    <property type="entry name" value="Ig-like_fold"/>
</dbReference>
<feature type="transmembrane region" description="Helical" evidence="2">
    <location>
        <begin position="175"/>
        <end position="198"/>
    </location>
</feature>
<name>A0A1Y3BBA6_EURMA</name>
<dbReference type="EMBL" id="MUJZ01033921">
    <property type="protein sequence ID" value="OTF77188.1"/>
    <property type="molecule type" value="Genomic_DNA"/>
</dbReference>
<evidence type="ECO:0000313" key="4">
    <source>
        <dbReference type="EMBL" id="OTF77188.1"/>
    </source>
</evidence>
<keyword evidence="2" id="KW-0472">Membrane</keyword>
<sequence length="250" mass="28319">QTWDEISTDDFSCPPTINTVNTHYYKHIGNNVTIPCSVNGYPLPKIYWLFESTTEQSSSPTITTTTTALTSINDYGNESMINNHDPDDDRFGYNNNHYHRQLLPSARYSIVQEREQSDVIISKLTVHSLQPIDTQRITCFARNVGGFVMKNFTLIVSTQEPFSSSRSMDILVSEFMLIVVAICILLMLLMLFLFIVIFRRKSTSSANNINNCNGGPTNHVMDSSQAPEPNRLQLDDDDYRMIKSPSMING</sequence>
<evidence type="ECO:0000313" key="5">
    <source>
        <dbReference type="Proteomes" id="UP000194236"/>
    </source>
</evidence>
<dbReference type="InterPro" id="IPR007110">
    <property type="entry name" value="Ig-like_dom"/>
</dbReference>
<keyword evidence="2" id="KW-0812">Transmembrane</keyword>